<feature type="domain" description="Calcineurin-like phosphoesterase" evidence="1">
    <location>
        <begin position="8"/>
        <end position="210"/>
    </location>
</feature>
<dbReference type="PANTHER" id="PTHR12905">
    <property type="entry name" value="METALLOPHOSPHOESTERASE"/>
    <property type="match status" value="1"/>
</dbReference>
<dbReference type="HOGENOM" id="CLU_041441_2_0_1"/>
<dbReference type="InterPro" id="IPR029052">
    <property type="entry name" value="Metallo-depent_PP-like"/>
</dbReference>
<dbReference type="AlphaFoldDB" id="F9XQ85"/>
<dbReference type="Gene3D" id="3.60.21.10">
    <property type="match status" value="1"/>
</dbReference>
<evidence type="ECO:0000313" key="2">
    <source>
        <dbReference type="EMBL" id="EGP82698.1"/>
    </source>
</evidence>
<dbReference type="SUPFAM" id="SSF56300">
    <property type="entry name" value="Metallo-dependent phosphatases"/>
    <property type="match status" value="1"/>
</dbReference>
<dbReference type="CDD" id="cd07379">
    <property type="entry name" value="MPP_239FB"/>
    <property type="match status" value="1"/>
</dbReference>
<name>F9XQ85_ZYMTI</name>
<dbReference type="OrthoDB" id="630188at2759"/>
<dbReference type="Proteomes" id="UP000008062">
    <property type="component" value="Chromosome 13"/>
</dbReference>
<protein>
    <recommendedName>
        <fullName evidence="1">Calcineurin-like phosphoesterase domain-containing protein</fullName>
    </recommendedName>
</protein>
<keyword evidence="3" id="KW-1185">Reference proteome</keyword>
<dbReference type="GO" id="GO:0016787">
    <property type="term" value="F:hydrolase activity"/>
    <property type="evidence" value="ECO:0007669"/>
    <property type="project" value="InterPro"/>
</dbReference>
<dbReference type="RefSeq" id="XP_003847722.1">
    <property type="nucleotide sequence ID" value="XM_003847674.1"/>
</dbReference>
<reference evidence="2 3" key="1">
    <citation type="journal article" date="2011" name="PLoS Genet.">
        <title>Finished genome of the fungal wheat pathogen Mycosphaerella graminicola reveals dispensome structure, chromosome plasticity, and stealth pathogenesis.</title>
        <authorList>
            <person name="Goodwin S.B."/>
            <person name="Ben M'barek S."/>
            <person name="Dhillon B."/>
            <person name="Wittenberg A.H.J."/>
            <person name="Crane C.F."/>
            <person name="Hane J.K."/>
            <person name="Foster A.J."/>
            <person name="Van der Lee T.A.J."/>
            <person name="Grimwood J."/>
            <person name="Aerts A."/>
            <person name="Antoniw J."/>
            <person name="Bailey A."/>
            <person name="Bluhm B."/>
            <person name="Bowler J."/>
            <person name="Bristow J."/>
            <person name="van der Burgt A."/>
            <person name="Canto-Canche B."/>
            <person name="Churchill A.C.L."/>
            <person name="Conde-Ferraez L."/>
            <person name="Cools H.J."/>
            <person name="Coutinho P.M."/>
            <person name="Csukai M."/>
            <person name="Dehal P."/>
            <person name="De Wit P."/>
            <person name="Donzelli B."/>
            <person name="van de Geest H.C."/>
            <person name="van Ham R.C.H.J."/>
            <person name="Hammond-Kosack K.E."/>
            <person name="Henrissat B."/>
            <person name="Kilian A."/>
            <person name="Kobayashi A.K."/>
            <person name="Koopmann E."/>
            <person name="Kourmpetis Y."/>
            <person name="Kuzniar A."/>
            <person name="Lindquist E."/>
            <person name="Lombard V."/>
            <person name="Maliepaard C."/>
            <person name="Martins N."/>
            <person name="Mehrabi R."/>
            <person name="Nap J.P.H."/>
            <person name="Ponomarenko A."/>
            <person name="Rudd J.J."/>
            <person name="Salamov A."/>
            <person name="Schmutz J."/>
            <person name="Schouten H.J."/>
            <person name="Shapiro H."/>
            <person name="Stergiopoulos I."/>
            <person name="Torriani S.F.F."/>
            <person name="Tu H."/>
            <person name="de Vries R.P."/>
            <person name="Waalwijk C."/>
            <person name="Ware S.B."/>
            <person name="Wiebenga A."/>
            <person name="Zwiers L.-H."/>
            <person name="Oliver R.P."/>
            <person name="Grigoriev I.V."/>
            <person name="Kema G.H.J."/>
        </authorList>
    </citation>
    <scope>NUCLEOTIDE SEQUENCE [LARGE SCALE GENOMIC DNA]</scope>
    <source>
        <strain evidence="3">CBS 115943 / IPO323</strain>
    </source>
</reference>
<dbReference type="eggNOG" id="KOG3947">
    <property type="taxonomic scope" value="Eukaryota"/>
</dbReference>
<organism evidence="2 3">
    <name type="scientific">Zymoseptoria tritici (strain CBS 115943 / IPO323)</name>
    <name type="common">Speckled leaf blotch fungus</name>
    <name type="synonym">Septoria tritici</name>
    <dbReference type="NCBI Taxonomy" id="336722"/>
    <lineage>
        <taxon>Eukaryota</taxon>
        <taxon>Fungi</taxon>
        <taxon>Dikarya</taxon>
        <taxon>Ascomycota</taxon>
        <taxon>Pezizomycotina</taxon>
        <taxon>Dothideomycetes</taxon>
        <taxon>Dothideomycetidae</taxon>
        <taxon>Mycosphaerellales</taxon>
        <taxon>Mycosphaerellaceae</taxon>
        <taxon>Zymoseptoria</taxon>
    </lineage>
</organism>
<dbReference type="InParanoid" id="F9XQ85"/>
<dbReference type="GeneID" id="13401345"/>
<sequence length="468" mass="51806">MDCFVATRFLVMSDTHGDRFEPPPGRYDVVIHCGDMSEESKLQEFRTTIECLKKVDAPLKLVIAGNHDFTLDPPMFKKKLAEARLDVNDDAVQREYGNYGQARRLFEDAKHDGIMLLDEGTHRFTLSNGAQLTVYVSPYTPSTNDWAFQYDPQVDHAWDIGTDVNVAITHGPPRGIFDQTESNTRGGSASLFRAIARARPQMHCFGHMHPGWGAKLVTWREEMSEDVEVSHFTAIGNDESQLIESLATLQPRKFDTEDVRAEKASRLETLAKKAHCAAANADAIEGRTLFVNAAIEGNVEWPRHLPWIVNLALPRATVRSDVVTLKKSHYVFASTSMHRVLYSRQQVPIGRVLSFRTVNVFSAHQHAHPANASSSGQVWSFDLRRTANCVNPRVSAVWKPEPRANLIGRATSKTSRTLKGADFDGSEEAGTSAWPIAVTHCSNSGATTSSPTLTLAATGISSLPRRGQ</sequence>
<dbReference type="Pfam" id="PF00149">
    <property type="entry name" value="Metallophos"/>
    <property type="match status" value="1"/>
</dbReference>
<dbReference type="InterPro" id="IPR051693">
    <property type="entry name" value="UPF0046_metallophosphoest"/>
</dbReference>
<dbReference type="OMA" id="SRPRMHC"/>
<gene>
    <name evidence="2" type="ORF">MYCGRDRAFT_111679</name>
</gene>
<dbReference type="PANTHER" id="PTHR12905:SF0">
    <property type="entry name" value="CALCINEURIN-LIKE PHOSPHOESTERASE DOMAIN-CONTAINING PROTEIN"/>
    <property type="match status" value="1"/>
</dbReference>
<dbReference type="KEGG" id="ztr:MYCGRDRAFT_111679"/>
<evidence type="ECO:0000259" key="1">
    <source>
        <dbReference type="Pfam" id="PF00149"/>
    </source>
</evidence>
<proteinExistence type="predicted"/>
<dbReference type="InterPro" id="IPR004843">
    <property type="entry name" value="Calcineurin-like_PHP"/>
</dbReference>
<dbReference type="EMBL" id="CM001208">
    <property type="protein sequence ID" value="EGP82698.1"/>
    <property type="molecule type" value="Genomic_DNA"/>
</dbReference>
<evidence type="ECO:0000313" key="3">
    <source>
        <dbReference type="Proteomes" id="UP000008062"/>
    </source>
</evidence>
<accession>F9XQ85</accession>